<dbReference type="InterPro" id="IPR038268">
    <property type="entry name" value="RHH_sf"/>
</dbReference>
<name>A0A418WDT0_9PROT</name>
<dbReference type="GO" id="GO:0016740">
    <property type="term" value="F:transferase activity"/>
    <property type="evidence" value="ECO:0007669"/>
    <property type="project" value="UniProtKB-KW"/>
</dbReference>
<dbReference type="Pfam" id="PF13467">
    <property type="entry name" value="RHH_4"/>
    <property type="match status" value="1"/>
</dbReference>
<proteinExistence type="predicted"/>
<evidence type="ECO:0000313" key="2">
    <source>
        <dbReference type="EMBL" id="RJF88148.1"/>
    </source>
</evidence>
<dbReference type="InterPro" id="IPR027373">
    <property type="entry name" value="RHH_dom"/>
</dbReference>
<dbReference type="Gene3D" id="1.10.3990.20">
    <property type="entry name" value="protein bp1543"/>
    <property type="match status" value="1"/>
</dbReference>
<dbReference type="AlphaFoldDB" id="A0A418WDT0"/>
<evidence type="ECO:0000259" key="1">
    <source>
        <dbReference type="Pfam" id="PF13467"/>
    </source>
</evidence>
<evidence type="ECO:0000313" key="3">
    <source>
        <dbReference type="Proteomes" id="UP000284605"/>
    </source>
</evidence>
<keyword evidence="2" id="KW-0808">Transferase</keyword>
<keyword evidence="3" id="KW-1185">Reference proteome</keyword>
<reference evidence="2 3" key="1">
    <citation type="submission" date="2018-09" db="EMBL/GenBank/DDBJ databases">
        <authorList>
            <person name="Zhu H."/>
        </authorList>
    </citation>
    <scope>NUCLEOTIDE SEQUENCE [LARGE SCALE GENOMIC DNA]</scope>
    <source>
        <strain evidence="2 3">K1W22B-8</strain>
    </source>
</reference>
<sequence>MMLAMPIERGEAGMQVRNVRIQGRRTSIRLEPTLWEAVEEICHREQVDLAGLCERVSAGARGGNFTSALRCWVVDYYRRRPARAAE</sequence>
<dbReference type="Proteomes" id="UP000284605">
    <property type="component" value="Unassembled WGS sequence"/>
</dbReference>
<gene>
    <name evidence="2" type="ORF">D3874_14915</name>
</gene>
<feature type="domain" description="Ribbon-helix-helix" evidence="1">
    <location>
        <begin position="15"/>
        <end position="77"/>
    </location>
</feature>
<comment type="caution">
    <text evidence="2">The sequence shown here is derived from an EMBL/GenBank/DDBJ whole genome shotgun (WGS) entry which is preliminary data.</text>
</comment>
<dbReference type="EMBL" id="QYUK01000011">
    <property type="protein sequence ID" value="RJF88148.1"/>
    <property type="molecule type" value="Genomic_DNA"/>
</dbReference>
<accession>A0A418WDT0</accession>
<organism evidence="2 3">
    <name type="scientific">Oleomonas cavernae</name>
    <dbReference type="NCBI Taxonomy" id="2320859"/>
    <lineage>
        <taxon>Bacteria</taxon>
        <taxon>Pseudomonadati</taxon>
        <taxon>Pseudomonadota</taxon>
        <taxon>Alphaproteobacteria</taxon>
        <taxon>Acetobacterales</taxon>
        <taxon>Acetobacteraceae</taxon>
        <taxon>Oleomonas</taxon>
    </lineage>
</organism>
<protein>
    <submittedName>
        <fullName evidence="2">Aryl-sulfate sulfotransferase</fullName>
    </submittedName>
</protein>